<accession>A0A2P5D469</accession>
<feature type="transmembrane region" description="Helical" evidence="1">
    <location>
        <begin position="52"/>
        <end position="82"/>
    </location>
</feature>
<sequence length="119" mass="13293">MASLLHCHPLPSFFWHSPLINPALLLLLLLLDPARYGRLPNSLSFDTFAPMILLSFSATIMLLSSSLLLILLLSGLIIIVAADGSSPTSINDATLQYIYTHIYIHRYMYQHQVGINRIS</sequence>
<dbReference type="EMBL" id="JXTB01000066">
    <property type="protein sequence ID" value="PON68066.1"/>
    <property type="molecule type" value="Genomic_DNA"/>
</dbReference>
<keyword evidence="3" id="KW-1185">Reference proteome</keyword>
<keyword evidence="1" id="KW-0812">Transmembrane</keyword>
<dbReference type="AlphaFoldDB" id="A0A2P5D469"/>
<feature type="transmembrane region" description="Helical" evidence="1">
    <location>
        <begin position="12"/>
        <end position="31"/>
    </location>
</feature>
<evidence type="ECO:0000313" key="3">
    <source>
        <dbReference type="Proteomes" id="UP000237105"/>
    </source>
</evidence>
<keyword evidence="1" id="KW-0472">Membrane</keyword>
<evidence type="ECO:0000256" key="1">
    <source>
        <dbReference type="SAM" id="Phobius"/>
    </source>
</evidence>
<organism evidence="2 3">
    <name type="scientific">Parasponia andersonii</name>
    <name type="common">Sponia andersonii</name>
    <dbReference type="NCBI Taxonomy" id="3476"/>
    <lineage>
        <taxon>Eukaryota</taxon>
        <taxon>Viridiplantae</taxon>
        <taxon>Streptophyta</taxon>
        <taxon>Embryophyta</taxon>
        <taxon>Tracheophyta</taxon>
        <taxon>Spermatophyta</taxon>
        <taxon>Magnoliopsida</taxon>
        <taxon>eudicotyledons</taxon>
        <taxon>Gunneridae</taxon>
        <taxon>Pentapetalae</taxon>
        <taxon>rosids</taxon>
        <taxon>fabids</taxon>
        <taxon>Rosales</taxon>
        <taxon>Cannabaceae</taxon>
        <taxon>Parasponia</taxon>
    </lineage>
</organism>
<keyword evidence="1" id="KW-1133">Transmembrane helix</keyword>
<gene>
    <name evidence="2" type="ORF">PanWU01x14_098700</name>
</gene>
<proteinExistence type="predicted"/>
<reference evidence="3" key="1">
    <citation type="submission" date="2016-06" db="EMBL/GenBank/DDBJ databases">
        <title>Parallel loss of symbiosis genes in relatives of nitrogen-fixing non-legume Parasponia.</title>
        <authorList>
            <person name="Van Velzen R."/>
            <person name="Holmer R."/>
            <person name="Bu F."/>
            <person name="Rutten L."/>
            <person name="Van Zeijl A."/>
            <person name="Liu W."/>
            <person name="Santuari L."/>
            <person name="Cao Q."/>
            <person name="Sharma T."/>
            <person name="Shen D."/>
            <person name="Roswanjaya Y."/>
            <person name="Wardhani T."/>
            <person name="Kalhor M.S."/>
            <person name="Jansen J."/>
            <person name="Van den Hoogen J."/>
            <person name="Gungor B."/>
            <person name="Hartog M."/>
            <person name="Hontelez J."/>
            <person name="Verver J."/>
            <person name="Yang W.-C."/>
            <person name="Schijlen E."/>
            <person name="Repin R."/>
            <person name="Schilthuizen M."/>
            <person name="Schranz E."/>
            <person name="Heidstra R."/>
            <person name="Miyata K."/>
            <person name="Fedorova E."/>
            <person name="Kohlen W."/>
            <person name="Bisseling T."/>
            <person name="Smit S."/>
            <person name="Geurts R."/>
        </authorList>
    </citation>
    <scope>NUCLEOTIDE SEQUENCE [LARGE SCALE GENOMIC DNA]</scope>
    <source>
        <strain evidence="3">cv. WU1-14</strain>
    </source>
</reference>
<evidence type="ECO:0000313" key="2">
    <source>
        <dbReference type="EMBL" id="PON68066.1"/>
    </source>
</evidence>
<protein>
    <submittedName>
        <fullName evidence="2">Uncharacterized protein</fullName>
    </submittedName>
</protein>
<dbReference type="Proteomes" id="UP000237105">
    <property type="component" value="Unassembled WGS sequence"/>
</dbReference>
<comment type="caution">
    <text evidence="2">The sequence shown here is derived from an EMBL/GenBank/DDBJ whole genome shotgun (WGS) entry which is preliminary data.</text>
</comment>
<name>A0A2P5D469_PARAD</name>